<dbReference type="SUPFAM" id="SSF82693">
    <property type="entry name" value="Multidrug efflux transporter AcrB pore domain, PN1, PN2, PC1 and PC2 subdomains"/>
    <property type="match status" value="2"/>
</dbReference>
<dbReference type="PANTHER" id="PTHR32063">
    <property type="match status" value="1"/>
</dbReference>
<dbReference type="PANTHER" id="PTHR32063:SF8">
    <property type="entry name" value="CATION EFFLUX PROTEIN"/>
    <property type="match status" value="1"/>
</dbReference>
<keyword evidence="1" id="KW-0812">Transmembrane</keyword>
<name>A0A512MG75_9BACT</name>
<proteinExistence type="predicted"/>
<feature type="transmembrane region" description="Helical" evidence="1">
    <location>
        <begin position="906"/>
        <end position="928"/>
    </location>
</feature>
<keyword evidence="1" id="KW-1133">Transmembrane helix</keyword>
<dbReference type="Gene3D" id="1.20.1640.10">
    <property type="entry name" value="Multidrug efflux transporter AcrB transmembrane domain"/>
    <property type="match status" value="2"/>
</dbReference>
<evidence type="ECO:0000313" key="2">
    <source>
        <dbReference type="EMBL" id="GEP45734.1"/>
    </source>
</evidence>
<dbReference type="RefSeq" id="WP_146854903.1">
    <property type="nucleotide sequence ID" value="NZ_BKAG01000057.1"/>
</dbReference>
<dbReference type="Proteomes" id="UP000321577">
    <property type="component" value="Unassembled WGS sequence"/>
</dbReference>
<feature type="transmembrane region" description="Helical" evidence="1">
    <location>
        <begin position="1006"/>
        <end position="1033"/>
    </location>
</feature>
<feature type="transmembrane region" description="Helical" evidence="1">
    <location>
        <begin position="540"/>
        <end position="560"/>
    </location>
</feature>
<evidence type="ECO:0000256" key="1">
    <source>
        <dbReference type="SAM" id="Phobius"/>
    </source>
</evidence>
<dbReference type="Gene3D" id="3.30.2090.10">
    <property type="entry name" value="Multidrug efflux transporter AcrB TolC docking domain, DN and DC subdomains"/>
    <property type="match status" value="2"/>
</dbReference>
<organism evidence="2 3">
    <name type="scientific">Brevifollis gellanilyticus</name>
    <dbReference type="NCBI Taxonomy" id="748831"/>
    <lineage>
        <taxon>Bacteria</taxon>
        <taxon>Pseudomonadati</taxon>
        <taxon>Verrucomicrobiota</taxon>
        <taxon>Verrucomicrobiia</taxon>
        <taxon>Verrucomicrobiales</taxon>
        <taxon>Verrucomicrobiaceae</taxon>
    </lineage>
</organism>
<dbReference type="AlphaFoldDB" id="A0A512MG75"/>
<gene>
    <name evidence="2" type="primary">ragC</name>
    <name evidence="2" type="ORF">BGE01nite_50250</name>
</gene>
<dbReference type="InterPro" id="IPR001036">
    <property type="entry name" value="Acrflvin-R"/>
</dbReference>
<reference evidence="2 3" key="1">
    <citation type="submission" date="2019-07" db="EMBL/GenBank/DDBJ databases">
        <title>Whole genome shotgun sequence of Brevifollis gellanilyticus NBRC 108608.</title>
        <authorList>
            <person name="Hosoyama A."/>
            <person name="Uohara A."/>
            <person name="Ohji S."/>
            <person name="Ichikawa N."/>
        </authorList>
    </citation>
    <scope>NUCLEOTIDE SEQUENCE [LARGE SCALE GENOMIC DNA]</scope>
    <source>
        <strain evidence="2 3">NBRC 108608</strain>
    </source>
</reference>
<dbReference type="Gene3D" id="3.30.70.1320">
    <property type="entry name" value="Multidrug efflux transporter AcrB pore domain like"/>
    <property type="match status" value="1"/>
</dbReference>
<evidence type="ECO:0000313" key="3">
    <source>
        <dbReference type="Proteomes" id="UP000321577"/>
    </source>
</evidence>
<feature type="transmembrane region" description="Helical" evidence="1">
    <location>
        <begin position="881"/>
        <end position="899"/>
    </location>
</feature>
<dbReference type="Gene3D" id="3.30.70.1430">
    <property type="entry name" value="Multidrug efflux transporter AcrB pore domain"/>
    <property type="match status" value="2"/>
</dbReference>
<dbReference type="OrthoDB" id="9757876at2"/>
<dbReference type="PRINTS" id="PR00702">
    <property type="entry name" value="ACRIFLAVINRP"/>
</dbReference>
<protein>
    <submittedName>
        <fullName evidence="2">RND transporter</fullName>
    </submittedName>
</protein>
<dbReference type="SUPFAM" id="SSF82714">
    <property type="entry name" value="Multidrug efflux transporter AcrB TolC docking domain, DN and DC subdomains"/>
    <property type="match status" value="2"/>
</dbReference>
<feature type="transmembrane region" description="Helical" evidence="1">
    <location>
        <begin position="934"/>
        <end position="959"/>
    </location>
</feature>
<feature type="transmembrane region" description="Helical" evidence="1">
    <location>
        <begin position="457"/>
        <end position="480"/>
    </location>
</feature>
<dbReference type="GO" id="GO:0042910">
    <property type="term" value="F:xenobiotic transmembrane transporter activity"/>
    <property type="evidence" value="ECO:0007669"/>
    <property type="project" value="TreeGrafter"/>
</dbReference>
<accession>A0A512MG75</accession>
<feature type="transmembrane region" description="Helical" evidence="1">
    <location>
        <begin position="980"/>
        <end position="1000"/>
    </location>
</feature>
<comment type="caution">
    <text evidence="2">The sequence shown here is derived from an EMBL/GenBank/DDBJ whole genome shotgun (WGS) entry which is preliminary data.</text>
</comment>
<dbReference type="InterPro" id="IPR027463">
    <property type="entry name" value="AcrB_DN_DC_subdom"/>
</dbReference>
<feature type="transmembrane region" description="Helical" evidence="1">
    <location>
        <begin position="361"/>
        <end position="381"/>
    </location>
</feature>
<dbReference type="EMBL" id="BKAG01000057">
    <property type="protein sequence ID" value="GEP45734.1"/>
    <property type="molecule type" value="Genomic_DNA"/>
</dbReference>
<dbReference type="Pfam" id="PF00873">
    <property type="entry name" value="ACR_tran"/>
    <property type="match status" value="1"/>
</dbReference>
<feature type="transmembrane region" description="Helical" evidence="1">
    <location>
        <begin position="486"/>
        <end position="509"/>
    </location>
</feature>
<keyword evidence="1" id="KW-0472">Membrane</keyword>
<dbReference type="GO" id="GO:0005886">
    <property type="term" value="C:plasma membrane"/>
    <property type="evidence" value="ECO:0007669"/>
    <property type="project" value="TreeGrafter"/>
</dbReference>
<dbReference type="SUPFAM" id="SSF82866">
    <property type="entry name" value="Multidrug efflux transporter AcrB transmembrane domain"/>
    <property type="match status" value="2"/>
</dbReference>
<dbReference type="Gene3D" id="3.30.70.1440">
    <property type="entry name" value="Multidrug efflux transporter AcrB pore domain"/>
    <property type="match status" value="1"/>
</dbReference>
<feature type="transmembrane region" description="Helical" evidence="1">
    <location>
        <begin position="387"/>
        <end position="406"/>
    </location>
</feature>
<keyword evidence="3" id="KW-1185">Reference proteome</keyword>
<sequence length="1048" mass="113156">MSLPRLALRHPWTIIVIVVAILLGAWQAEEKMARDVFPPLGIPTIYVAQPYGGMDPAQMEGYLTYYYEYHFLYIAGIEHVESKNIQGASIMKLQFHPGTDMSAALSETIAYVNRSRSFMPPGTPGAFVTRFDAGSVPVGNLVFSTENPTRTVGQMQDAALNMVRPLFATLPGVSAPPPFGGSARTILINVKPDRLRAYGLSPDDVVKAMTEANTMSPSGNLALPGSYPIVPTNAVVKNIQDLAAVPLKVTDQGAVYVRDVGEVSDGSDLTTSIAIVNGRRTVYMPVTKRSDASTLSVVELVKQNIPKFKAACPEDINVTFEFDQSPWIIRAIDDLVKEGLLGACLTGLMVLIFLRDLRSVFIVVLNIPIAIAGALLALWITGYTVNLMTLGGLALAVGILVDEATVEIENIHRRMRRPNFPVRSPAGTTEGTNSEVRPTLRRIVLDASEETIGPRSLSMLCILAVFVPSFFMTGAAKALFMPLSLAVGFSMISSYLLSSTLVPILSIWWHKEPKHAVQPKPANESALRWLFLPSLTIRHILVPAYLGGVIFAITVILPFLGTEIFPRIDAGQLQLRLRAPTATRLETTEQIAMRVLAIIAEESPIATSMGLIGVHAPNYPVNLIHQWNSGPEEAMLQIQLKPGSKPINGLRETLRARFAKEFPNVLFSFEPADIVSRVMALGSPTPIEVAVSGKDYAASRAHAEVLRAKLAELKDLRDVQFSQTLDYPSVDVHIDRERAGLLGVKMSDATRSLVAATASSRFTVPNYYADPKTGQSMSLQIQVPQTLMKSLEDLRNLPVSAQDRPPIPLRNIARISEGSVIGQYDRYNMSRTVSVLANLHDKPLGTIAKQVEKVIADTPAPAGVNVALRGQVPPMKELQSGLQTGLLIAIITIFLLLVANFQSIRLAFIVLTTIPAALLGVLLALMLTGTTVNIQSFMGAIMAVGVAVANAILLVTFAHRAQLTGLTKRDAALESATTRLRPILMTSLAMIAGMIPMAMAKSQTSPLAIATIGGLALATVATLLVLPAVYALLASKNAKEASLEPLND</sequence>